<sequence length="121" mass="13277">MNLNLTLVQSHRTGSDFFEMSRVGVTSPISRSQDGWGFIFQTHFNLRGPENCLKNHTYHLLFLLHAVAAAAKLLHSCPTLCDPTDGSPPGSSVPGILQARILEWVAISFSTCSMVPLQILL</sequence>
<dbReference type="Proteomes" id="UP001176941">
    <property type="component" value="Chromosome 13"/>
</dbReference>
<evidence type="ECO:0000313" key="1">
    <source>
        <dbReference type="EMBL" id="CAI9155965.1"/>
    </source>
</evidence>
<accession>A0ABN8Y2Z7</accession>
<keyword evidence="2" id="KW-1185">Reference proteome</keyword>
<reference evidence="1" key="1">
    <citation type="submission" date="2023-04" db="EMBL/GenBank/DDBJ databases">
        <authorList>
            <consortium name="ELIXIR-Norway"/>
        </authorList>
    </citation>
    <scope>NUCLEOTIDE SEQUENCE [LARGE SCALE GENOMIC DNA]</scope>
</reference>
<name>A0ABN8Y2Z7_RANTA</name>
<protein>
    <submittedName>
        <fullName evidence="1">Uncharacterized protein</fullName>
    </submittedName>
</protein>
<gene>
    <name evidence="1" type="ORF">MRATA1EN1_LOCUS4927</name>
</gene>
<evidence type="ECO:0000313" key="2">
    <source>
        <dbReference type="Proteomes" id="UP001176941"/>
    </source>
</evidence>
<dbReference type="EMBL" id="OX459949">
    <property type="protein sequence ID" value="CAI9155965.1"/>
    <property type="molecule type" value="Genomic_DNA"/>
</dbReference>
<proteinExistence type="predicted"/>
<organism evidence="1 2">
    <name type="scientific">Rangifer tarandus platyrhynchus</name>
    <name type="common">Svalbard reindeer</name>
    <dbReference type="NCBI Taxonomy" id="3082113"/>
    <lineage>
        <taxon>Eukaryota</taxon>
        <taxon>Metazoa</taxon>
        <taxon>Chordata</taxon>
        <taxon>Craniata</taxon>
        <taxon>Vertebrata</taxon>
        <taxon>Euteleostomi</taxon>
        <taxon>Mammalia</taxon>
        <taxon>Eutheria</taxon>
        <taxon>Laurasiatheria</taxon>
        <taxon>Artiodactyla</taxon>
        <taxon>Ruminantia</taxon>
        <taxon>Pecora</taxon>
        <taxon>Cervidae</taxon>
        <taxon>Odocoileinae</taxon>
        <taxon>Rangifer</taxon>
    </lineage>
</organism>